<dbReference type="EMBL" id="BMAV01005737">
    <property type="protein sequence ID" value="GFY47051.1"/>
    <property type="molecule type" value="Genomic_DNA"/>
</dbReference>
<keyword evidence="2" id="KW-1185">Reference proteome</keyword>
<dbReference type="Proteomes" id="UP000886998">
    <property type="component" value="Unassembled WGS sequence"/>
</dbReference>
<name>A0A8X6X802_9ARAC</name>
<proteinExistence type="predicted"/>
<protein>
    <submittedName>
        <fullName evidence="1">Uncharacterized protein</fullName>
    </submittedName>
</protein>
<reference evidence="1" key="1">
    <citation type="submission" date="2020-08" db="EMBL/GenBank/DDBJ databases">
        <title>Multicomponent nature underlies the extraordinary mechanical properties of spider dragline silk.</title>
        <authorList>
            <person name="Kono N."/>
            <person name="Nakamura H."/>
            <person name="Mori M."/>
            <person name="Yoshida Y."/>
            <person name="Ohtoshi R."/>
            <person name="Malay A.D."/>
            <person name="Moran D.A.P."/>
            <person name="Tomita M."/>
            <person name="Numata K."/>
            <person name="Arakawa K."/>
        </authorList>
    </citation>
    <scope>NUCLEOTIDE SEQUENCE</scope>
</reference>
<evidence type="ECO:0000313" key="1">
    <source>
        <dbReference type="EMBL" id="GFY47051.1"/>
    </source>
</evidence>
<sequence>MQCEDSDSNEISKLTDSDSFGDPQISNVWRSHKCYEMSNLMHHKSFAQKIRKRRKPVWIKHKPMYQKTNSYDHAMPSHNANVVISQSLKSLRSEKSVSQICTFKQREITTIHEEVFQRSKTYHSNRISKGRGYQEKVASLKVIVGRLQKMCVEKPEVLQNSIPEETIKLFKAIHI</sequence>
<organism evidence="1 2">
    <name type="scientific">Trichonephila inaurata madagascariensis</name>
    <dbReference type="NCBI Taxonomy" id="2747483"/>
    <lineage>
        <taxon>Eukaryota</taxon>
        <taxon>Metazoa</taxon>
        <taxon>Ecdysozoa</taxon>
        <taxon>Arthropoda</taxon>
        <taxon>Chelicerata</taxon>
        <taxon>Arachnida</taxon>
        <taxon>Araneae</taxon>
        <taxon>Araneomorphae</taxon>
        <taxon>Entelegynae</taxon>
        <taxon>Araneoidea</taxon>
        <taxon>Nephilidae</taxon>
        <taxon>Trichonephila</taxon>
        <taxon>Trichonephila inaurata</taxon>
    </lineage>
</organism>
<dbReference type="OrthoDB" id="6422422at2759"/>
<evidence type="ECO:0000313" key="2">
    <source>
        <dbReference type="Proteomes" id="UP000886998"/>
    </source>
</evidence>
<gene>
    <name evidence="1" type="primary">NCL1_16717</name>
    <name evidence="1" type="ORF">TNIN_360121</name>
</gene>
<dbReference type="AlphaFoldDB" id="A0A8X6X802"/>
<accession>A0A8X6X802</accession>
<comment type="caution">
    <text evidence="1">The sequence shown here is derived from an EMBL/GenBank/DDBJ whole genome shotgun (WGS) entry which is preliminary data.</text>
</comment>